<evidence type="ECO:0000256" key="1">
    <source>
        <dbReference type="SAM" id="MobiDB-lite"/>
    </source>
</evidence>
<evidence type="ECO:0000313" key="2">
    <source>
        <dbReference type="EMBL" id="KAG7409168.1"/>
    </source>
</evidence>
<dbReference type="AlphaFoldDB" id="A0A8J5NUI3"/>
<dbReference type="EMBL" id="JAELUQ010000008">
    <property type="protein sequence ID" value="KAG7409168.1"/>
    <property type="molecule type" value="Genomic_DNA"/>
</dbReference>
<reference evidence="2" key="1">
    <citation type="submission" date="2021-04" db="EMBL/GenBank/DDBJ databases">
        <title>First draft genome resource for Brassicaceae pathogens Fusarium oxysporum f. sp. raphani and Fusarium oxysporum f. sp. rapae.</title>
        <authorList>
            <person name="Asai S."/>
        </authorList>
    </citation>
    <scope>NUCLEOTIDE SEQUENCE</scope>
    <source>
        <strain evidence="2">Tf1208</strain>
    </source>
</reference>
<sequence>MSDSNIEMPSYPETPPPITQPSPDSPKTLAESDNDTHSPTSRIGKSNLTPVALAVNEPALHPPSPSATASLHLPIVLAIKSLSALLPAEFSDVAPL</sequence>
<feature type="region of interest" description="Disordered" evidence="1">
    <location>
        <begin position="1"/>
        <end position="48"/>
    </location>
</feature>
<protein>
    <submittedName>
        <fullName evidence="2">Uncharacterized protein</fullName>
    </submittedName>
</protein>
<feature type="compositionally biased region" description="Polar residues" evidence="1">
    <location>
        <begin position="37"/>
        <end position="48"/>
    </location>
</feature>
<organism evidence="2 3">
    <name type="scientific">Fusarium oxysporum f. sp. rapae</name>
    <dbReference type="NCBI Taxonomy" id="485398"/>
    <lineage>
        <taxon>Eukaryota</taxon>
        <taxon>Fungi</taxon>
        <taxon>Dikarya</taxon>
        <taxon>Ascomycota</taxon>
        <taxon>Pezizomycotina</taxon>
        <taxon>Sordariomycetes</taxon>
        <taxon>Hypocreomycetidae</taxon>
        <taxon>Hypocreales</taxon>
        <taxon>Nectriaceae</taxon>
        <taxon>Fusarium</taxon>
        <taxon>Fusarium oxysporum species complex</taxon>
    </lineage>
</organism>
<name>A0A8J5NUI3_FUSOX</name>
<evidence type="ECO:0000313" key="3">
    <source>
        <dbReference type="Proteomes" id="UP000694050"/>
    </source>
</evidence>
<gene>
    <name evidence="2" type="ORF">Forpe1208_v011008</name>
</gene>
<proteinExistence type="predicted"/>
<comment type="caution">
    <text evidence="2">The sequence shown here is derived from an EMBL/GenBank/DDBJ whole genome shotgun (WGS) entry which is preliminary data.</text>
</comment>
<dbReference type="Proteomes" id="UP000694050">
    <property type="component" value="Unassembled WGS sequence"/>
</dbReference>
<accession>A0A8J5NUI3</accession>
<feature type="compositionally biased region" description="Pro residues" evidence="1">
    <location>
        <begin position="12"/>
        <end position="24"/>
    </location>
</feature>